<proteinExistence type="predicted"/>
<accession>A0A0E9PCW1</accession>
<protein>
    <recommendedName>
        <fullName evidence="2">RRM domain-containing protein</fullName>
    </recommendedName>
</protein>
<evidence type="ECO:0008006" key="2">
    <source>
        <dbReference type="Google" id="ProtNLM"/>
    </source>
</evidence>
<sequence length="72" mass="8658">MESKPVHITTFQEQLTRKRATSRRNTRYLRLYGLPKSITRQEINHFFKGLHVEDCYCQCQDWAILWLLGEVC</sequence>
<reference evidence="1" key="2">
    <citation type="journal article" date="2015" name="Fish Shellfish Immunol.">
        <title>Early steps in the European eel (Anguilla anguilla)-Vibrio vulnificus interaction in the gills: Role of the RtxA13 toxin.</title>
        <authorList>
            <person name="Callol A."/>
            <person name="Pajuelo D."/>
            <person name="Ebbesson L."/>
            <person name="Teles M."/>
            <person name="MacKenzie S."/>
            <person name="Amaro C."/>
        </authorList>
    </citation>
    <scope>NUCLEOTIDE SEQUENCE</scope>
</reference>
<reference evidence="1" key="1">
    <citation type="submission" date="2014-11" db="EMBL/GenBank/DDBJ databases">
        <authorList>
            <person name="Amaro Gonzalez C."/>
        </authorList>
    </citation>
    <scope>NUCLEOTIDE SEQUENCE</scope>
</reference>
<name>A0A0E9PCW1_ANGAN</name>
<organism evidence="1">
    <name type="scientific">Anguilla anguilla</name>
    <name type="common">European freshwater eel</name>
    <name type="synonym">Muraena anguilla</name>
    <dbReference type="NCBI Taxonomy" id="7936"/>
    <lineage>
        <taxon>Eukaryota</taxon>
        <taxon>Metazoa</taxon>
        <taxon>Chordata</taxon>
        <taxon>Craniata</taxon>
        <taxon>Vertebrata</taxon>
        <taxon>Euteleostomi</taxon>
        <taxon>Actinopterygii</taxon>
        <taxon>Neopterygii</taxon>
        <taxon>Teleostei</taxon>
        <taxon>Anguilliformes</taxon>
        <taxon>Anguillidae</taxon>
        <taxon>Anguilla</taxon>
    </lineage>
</organism>
<dbReference type="AlphaFoldDB" id="A0A0E9PCW1"/>
<evidence type="ECO:0000313" key="1">
    <source>
        <dbReference type="EMBL" id="JAH02491.1"/>
    </source>
</evidence>
<dbReference type="EMBL" id="GBXM01106086">
    <property type="protein sequence ID" value="JAH02491.1"/>
    <property type="molecule type" value="Transcribed_RNA"/>
</dbReference>